<proteinExistence type="predicted"/>
<dbReference type="PANTHER" id="PTHR30006">
    <property type="entry name" value="THIAMINE-BINDING PERIPLASMIC PROTEIN-RELATED"/>
    <property type="match status" value="1"/>
</dbReference>
<keyword evidence="4" id="KW-1185">Reference proteome</keyword>
<dbReference type="SUPFAM" id="SSF53850">
    <property type="entry name" value="Periplasmic binding protein-like II"/>
    <property type="match status" value="1"/>
</dbReference>
<keyword evidence="1 2" id="KW-0732">Signal</keyword>
<evidence type="ECO:0000256" key="2">
    <source>
        <dbReference type="SAM" id="SignalP"/>
    </source>
</evidence>
<name>A0A6P0HLN4_9ACTN</name>
<protein>
    <submittedName>
        <fullName evidence="3">Extracellular solute-binding protein</fullName>
    </submittedName>
</protein>
<sequence length="357" mass="37396">MTSTAHRAADRRRRTPRFHRGLVPALVGLLAAAGCSASPSAAPVDADTPWDEVVASAEDEGSVMLYTAQLPENLAAFEEAFEEAYDIDLTVVRANGPDNTARIEQERESGRVAADVWVETDVAGLESKARAGDWFAPVVGPGFEAGPVADLLVEDGSLATVGAVAVVAGWNTDLVPDGLADYPDLLAPELAGGKIGLVEPVAPAQVDLYLWMQETFGDDYLERLAAQEPRIYPSTVPMGQALASGEIAASPGVLPQAGARATGAPVDSVVSPSGVWATRYFAAVLQEAPHPNAAQVLTDFMVSEEGQAAINKEHPAVLDDIPGTLSGMADVRPADAVAALDADDIAEFQAEWDRLFG</sequence>
<comment type="caution">
    <text evidence="3">The sequence shown here is derived from an EMBL/GenBank/DDBJ whole genome shotgun (WGS) entry which is preliminary data.</text>
</comment>
<dbReference type="Gene3D" id="3.40.190.10">
    <property type="entry name" value="Periplasmic binding protein-like II"/>
    <property type="match status" value="2"/>
</dbReference>
<dbReference type="RefSeq" id="WP_163772703.1">
    <property type="nucleotide sequence ID" value="NZ_JAAGXA010000008.1"/>
</dbReference>
<dbReference type="PROSITE" id="PS51257">
    <property type="entry name" value="PROKAR_LIPOPROTEIN"/>
    <property type="match status" value="1"/>
</dbReference>
<dbReference type="AlphaFoldDB" id="A0A6P0HLN4"/>
<feature type="chain" id="PRO_5038687299" evidence="2">
    <location>
        <begin position="42"/>
        <end position="357"/>
    </location>
</feature>
<feature type="signal peptide" evidence="2">
    <location>
        <begin position="1"/>
        <end position="41"/>
    </location>
</feature>
<evidence type="ECO:0000313" key="3">
    <source>
        <dbReference type="EMBL" id="NEN79164.1"/>
    </source>
</evidence>
<accession>A0A6P0HLN4</accession>
<reference evidence="3 4" key="1">
    <citation type="journal article" date="2014" name="Int. J. Syst. Evol. Microbiol.">
        <title>Nocardioides zeae sp. nov., isolated from the stem of Zea mays.</title>
        <authorList>
            <person name="Glaeser S.P."/>
            <person name="McInroy J.A."/>
            <person name="Busse H.J."/>
            <person name="Kampfer P."/>
        </authorList>
    </citation>
    <scope>NUCLEOTIDE SEQUENCE [LARGE SCALE GENOMIC DNA]</scope>
    <source>
        <strain evidence="3 4">JCM 30728</strain>
    </source>
</reference>
<dbReference type="EMBL" id="JAAGXA010000008">
    <property type="protein sequence ID" value="NEN79164.1"/>
    <property type="molecule type" value="Genomic_DNA"/>
</dbReference>
<dbReference type="Pfam" id="PF13531">
    <property type="entry name" value="SBP_bac_11"/>
    <property type="match status" value="1"/>
</dbReference>
<evidence type="ECO:0000256" key="1">
    <source>
        <dbReference type="ARBA" id="ARBA00022729"/>
    </source>
</evidence>
<organism evidence="3 4">
    <name type="scientific">Nocardioides zeae</name>
    <dbReference type="NCBI Taxonomy" id="1457234"/>
    <lineage>
        <taxon>Bacteria</taxon>
        <taxon>Bacillati</taxon>
        <taxon>Actinomycetota</taxon>
        <taxon>Actinomycetes</taxon>
        <taxon>Propionibacteriales</taxon>
        <taxon>Nocardioidaceae</taxon>
        <taxon>Nocardioides</taxon>
    </lineage>
</organism>
<gene>
    <name evidence="3" type="ORF">G3T38_12830</name>
</gene>
<dbReference type="Proteomes" id="UP000468687">
    <property type="component" value="Unassembled WGS sequence"/>
</dbReference>
<evidence type="ECO:0000313" key="4">
    <source>
        <dbReference type="Proteomes" id="UP000468687"/>
    </source>
</evidence>